<dbReference type="Proteomes" id="UP000027265">
    <property type="component" value="Unassembled WGS sequence"/>
</dbReference>
<name>A0A067PSK6_9AGAM</name>
<organism evidence="2 3">
    <name type="scientific">Jaapia argillacea MUCL 33604</name>
    <dbReference type="NCBI Taxonomy" id="933084"/>
    <lineage>
        <taxon>Eukaryota</taxon>
        <taxon>Fungi</taxon>
        <taxon>Dikarya</taxon>
        <taxon>Basidiomycota</taxon>
        <taxon>Agaricomycotina</taxon>
        <taxon>Agaricomycetes</taxon>
        <taxon>Agaricomycetidae</taxon>
        <taxon>Jaapiales</taxon>
        <taxon>Jaapiaceae</taxon>
        <taxon>Jaapia</taxon>
    </lineage>
</organism>
<dbReference type="AlphaFoldDB" id="A0A067PSK6"/>
<dbReference type="InParanoid" id="A0A067PSK6"/>
<proteinExistence type="predicted"/>
<dbReference type="PANTHER" id="PTHR31912">
    <property type="entry name" value="IP13529P"/>
    <property type="match status" value="1"/>
</dbReference>
<dbReference type="OrthoDB" id="2506088at2759"/>
<protein>
    <submittedName>
        <fullName evidence="2">Uncharacterized protein</fullName>
    </submittedName>
</protein>
<dbReference type="HOGENOM" id="CLU_004591_2_0_1"/>
<dbReference type="PANTHER" id="PTHR31912:SF34">
    <property type="entry name" value="NOTOCHORD-RELATED PROTEIN"/>
    <property type="match status" value="1"/>
</dbReference>
<evidence type="ECO:0000313" key="3">
    <source>
        <dbReference type="Proteomes" id="UP000027265"/>
    </source>
</evidence>
<keyword evidence="3" id="KW-1185">Reference proteome</keyword>
<sequence length="1157" mass="132432">MPTAPAPLPDFFEESEEKRQNKIKAWFRCLKCVPFTAPNRQWIERNSVVGHVKSRAHINHVHILEKKEASAAEFCQRVADEERALWEQGEFREVPQFRLPDLQVPVTRKTKSAEEEQMWEDYEMNGADFDLGEDEDAEANRERLRFERAVDNLAYWDVHEVPQGEIEADGDDEMTQWRKMAEEDDVLAEMMERCRGDSDDETADGVDYDTNELNQSLDGAWYPYDSKMMFLLDTLDNLPCMSVSDSLMRVFLWILRESGAKDVPSFDQLRKVQGSLRGQSAIPTKRYKSPQGNIFYYNDPRALIAKDWATPEIRRHIHIYPVLTEGPISEFWHARKWCCEMDLKMLSPMYAASQSRHFYVNELAQLKSGQFIIPKRWLERESDRATLADAFSMKLNDDASGTITIIDAETILIGASNLRWNYLDLQDQENVPRLDDGKEHSICAGHLRDMPNSDRALAMGDSLYTSLLNYWTDDVSGNRTKQFNKHINGYMTHCNLPRRLLQQEFHVHFISTSQHAGAAKQFKPFREAVESTHINPVQVRDAMTGETTRFKLHVNLGTGDNPVQSKISGHISSKGNHYCRKCEAGGCDKHKESQEGYHSLFEPGNLRSATNTVAEINKQLKMACQGVATHIQDLQKETGAELMEWVESHRDEITDPFLTVKGFDPTQDTPVEILHTILLGIIKYIWHMTHTSWKDNQKKTFSLRLQSMNADNLSVHAIQSDYIMQYANSLIGRQLKTLAQTAAFHIYDLTDTFHFMLWKACGELTALLWFPEIDDMNQYLADLDVAVANVLDLFATIDPSKIVQKIKLHLLTHLRDDIIRYGPILGAITEVFEGYNAVFRFCSIFSNHLAPSRDIAISLADQEGLKLRLLGGFWHCDKSDQWVQAGPRVRDALRIYPVLQRHLGWTDHQPLKPGWSFNSPTGNVRLAAMNRKTRQRPTVRWEATTASRALNAEDFKPYQPVLCICTSMIAKSQDKCVAGSWVFVVSPITILSDSAGNSALTVLDQFTIGENRHEEFGMPVLTRHMEETTYVIVHAKHNCRRAKCSATGRRARKQERLDSGVEEHFIEHTSDPFFIINTHSLHNPHLLRRVLPRHLTAPILLFGDRKVMHEELSKKLQSSQDTKRAERKKAQAEKKQQMEGNVNGGAGPSKKQKMVPK</sequence>
<feature type="region of interest" description="Disordered" evidence="1">
    <location>
        <begin position="1112"/>
        <end position="1157"/>
    </location>
</feature>
<evidence type="ECO:0000313" key="2">
    <source>
        <dbReference type="EMBL" id="KDQ53306.1"/>
    </source>
</evidence>
<evidence type="ECO:0000256" key="1">
    <source>
        <dbReference type="SAM" id="MobiDB-lite"/>
    </source>
</evidence>
<feature type="compositionally biased region" description="Basic and acidic residues" evidence="1">
    <location>
        <begin position="1121"/>
        <end position="1137"/>
    </location>
</feature>
<dbReference type="STRING" id="933084.A0A067PSK6"/>
<dbReference type="EMBL" id="KL197734">
    <property type="protein sequence ID" value="KDQ53306.1"/>
    <property type="molecule type" value="Genomic_DNA"/>
</dbReference>
<gene>
    <name evidence="2" type="ORF">JAAARDRAFT_49804</name>
</gene>
<accession>A0A067PSK6</accession>
<reference evidence="3" key="1">
    <citation type="journal article" date="2014" name="Proc. Natl. Acad. Sci. U.S.A.">
        <title>Extensive sampling of basidiomycete genomes demonstrates inadequacy of the white-rot/brown-rot paradigm for wood decay fungi.</title>
        <authorList>
            <person name="Riley R."/>
            <person name="Salamov A.A."/>
            <person name="Brown D.W."/>
            <person name="Nagy L.G."/>
            <person name="Floudas D."/>
            <person name="Held B.W."/>
            <person name="Levasseur A."/>
            <person name="Lombard V."/>
            <person name="Morin E."/>
            <person name="Otillar R."/>
            <person name="Lindquist E.A."/>
            <person name="Sun H."/>
            <person name="LaButti K.M."/>
            <person name="Schmutz J."/>
            <person name="Jabbour D."/>
            <person name="Luo H."/>
            <person name="Baker S.E."/>
            <person name="Pisabarro A.G."/>
            <person name="Walton J.D."/>
            <person name="Blanchette R.A."/>
            <person name="Henrissat B."/>
            <person name="Martin F."/>
            <person name="Cullen D."/>
            <person name="Hibbett D.S."/>
            <person name="Grigoriev I.V."/>
        </authorList>
    </citation>
    <scope>NUCLEOTIDE SEQUENCE [LARGE SCALE GENOMIC DNA]</scope>
    <source>
        <strain evidence="3">MUCL 33604</strain>
    </source>
</reference>